<dbReference type="STRING" id="863227.GCA_000373005_00752"/>
<feature type="compositionally biased region" description="Basic and acidic residues" evidence="1">
    <location>
        <begin position="1"/>
        <end position="19"/>
    </location>
</feature>
<evidence type="ECO:0000256" key="1">
    <source>
        <dbReference type="SAM" id="MobiDB-lite"/>
    </source>
</evidence>
<keyword evidence="3" id="KW-1185">Reference proteome</keyword>
<evidence type="ECO:0000313" key="3">
    <source>
        <dbReference type="Proteomes" id="UP000235777"/>
    </source>
</evidence>
<comment type="caution">
    <text evidence="2">The sequence shown here is derived from an EMBL/GenBank/DDBJ whole genome shotgun (WGS) entry which is preliminary data.</text>
</comment>
<feature type="region of interest" description="Disordered" evidence="1">
    <location>
        <begin position="1"/>
        <end position="21"/>
    </location>
</feature>
<organism evidence="2 3">
    <name type="scientific">Trinickia symbiotica</name>
    <dbReference type="NCBI Taxonomy" id="863227"/>
    <lineage>
        <taxon>Bacteria</taxon>
        <taxon>Pseudomonadati</taxon>
        <taxon>Pseudomonadota</taxon>
        <taxon>Betaproteobacteria</taxon>
        <taxon>Burkholderiales</taxon>
        <taxon>Burkholderiaceae</taxon>
        <taxon>Trinickia</taxon>
    </lineage>
</organism>
<protein>
    <submittedName>
        <fullName evidence="2">Uncharacterized protein</fullName>
    </submittedName>
</protein>
<reference evidence="2 3" key="1">
    <citation type="submission" date="2018-01" db="EMBL/GenBank/DDBJ databases">
        <title>Whole genome analyses suggest that Burkholderia sensu lato contains two further novel genera in the rhizoxinica-symbiotica group Mycetohabitans gen. nov., and Trinickia gen. nov.: implications for the evolution of diazotrophy and nodulation in the Burkholderiaceae.</title>
        <authorList>
            <person name="Estrada-de los Santos P."/>
            <person name="Palmer M."/>
            <person name="Chavez-Ramirez B."/>
            <person name="Beukes C."/>
            <person name="Steenkamp E.T."/>
            <person name="Hirsch A.M."/>
            <person name="Manyaka P."/>
            <person name="Maluk M."/>
            <person name="Lafos M."/>
            <person name="Crook M."/>
            <person name="Gross E."/>
            <person name="Simon M.F."/>
            <person name="Bueno dos Reis Junior F."/>
            <person name="Poole P.S."/>
            <person name="Venter S.N."/>
            <person name="James E.K."/>
        </authorList>
    </citation>
    <scope>NUCLEOTIDE SEQUENCE [LARGE SCALE GENOMIC DNA]</scope>
    <source>
        <strain evidence="2 3">JPY 581</strain>
    </source>
</reference>
<proteinExistence type="predicted"/>
<sequence>MELEPQHRAEPVDDGRVPEESPCFKVEELTLRIPEGLSEPVRATGVRALSPDDSATSAMIKR</sequence>
<name>A0A2N7XAE6_9BURK</name>
<dbReference type="EMBL" id="PNYC01000001">
    <property type="protein sequence ID" value="PMS38739.1"/>
    <property type="molecule type" value="Genomic_DNA"/>
</dbReference>
<dbReference type="Proteomes" id="UP000235777">
    <property type="component" value="Unassembled WGS sequence"/>
</dbReference>
<accession>A0A2N7XAE6</accession>
<gene>
    <name evidence="2" type="ORF">C0Z20_02515</name>
</gene>
<evidence type="ECO:0000313" key="2">
    <source>
        <dbReference type="EMBL" id="PMS38739.1"/>
    </source>
</evidence>
<dbReference type="AlphaFoldDB" id="A0A2N7XAE6"/>